<dbReference type="AlphaFoldDB" id="A0A7C5TI64"/>
<gene>
    <name evidence="2" type="ORF">ENL47_02675</name>
    <name evidence="1" type="ORF">ENM84_02715</name>
</gene>
<accession>A0A7C5TI64</accession>
<evidence type="ECO:0000313" key="2">
    <source>
        <dbReference type="EMBL" id="HHR95735.1"/>
    </source>
</evidence>
<dbReference type="EMBL" id="DRUB01000048">
    <property type="protein sequence ID" value="HHR95735.1"/>
    <property type="molecule type" value="Genomic_DNA"/>
</dbReference>
<protein>
    <submittedName>
        <fullName evidence="1">Uncharacterized protein</fullName>
    </submittedName>
</protein>
<comment type="caution">
    <text evidence="1">The sequence shown here is derived from an EMBL/GenBank/DDBJ whole genome shotgun (WGS) entry which is preliminary data.</text>
</comment>
<dbReference type="EMBL" id="DRZI01000117">
    <property type="protein sequence ID" value="HHP81557.1"/>
    <property type="molecule type" value="Genomic_DNA"/>
</dbReference>
<name>A0A7C5TI64_9CREN</name>
<evidence type="ECO:0000313" key="1">
    <source>
        <dbReference type="EMBL" id="HHP81557.1"/>
    </source>
</evidence>
<reference evidence="1" key="1">
    <citation type="journal article" date="2020" name="mSystems">
        <title>Genome- and Community-Level Interaction Insights into Carbon Utilization and Element Cycling Functions of Hydrothermarchaeota in Hydrothermal Sediment.</title>
        <authorList>
            <person name="Zhou Z."/>
            <person name="Liu Y."/>
            <person name="Xu W."/>
            <person name="Pan J."/>
            <person name="Luo Z.H."/>
            <person name="Li M."/>
        </authorList>
    </citation>
    <scope>NUCLEOTIDE SEQUENCE [LARGE SCALE GENOMIC DNA]</scope>
    <source>
        <strain evidence="2">SpSt-1</strain>
        <strain evidence="1">SpSt-1121</strain>
    </source>
</reference>
<sequence length="60" mass="7148">MLEGFIFALAFANFSDFSNLIRFLTGSVHVVLKDRWNRWPGREISENYHPRFLGRRVYEA</sequence>
<proteinExistence type="predicted"/>
<organism evidence="1">
    <name type="scientific">Ignisphaera aggregans</name>
    <dbReference type="NCBI Taxonomy" id="334771"/>
    <lineage>
        <taxon>Archaea</taxon>
        <taxon>Thermoproteota</taxon>
        <taxon>Thermoprotei</taxon>
        <taxon>Desulfurococcales</taxon>
        <taxon>Desulfurococcaceae</taxon>
        <taxon>Ignisphaera</taxon>
    </lineage>
</organism>